<evidence type="ECO:0000313" key="1">
    <source>
        <dbReference type="Proteomes" id="UP000887565"/>
    </source>
</evidence>
<protein>
    <submittedName>
        <fullName evidence="2">Uncharacterized protein</fullName>
    </submittedName>
</protein>
<dbReference type="Proteomes" id="UP000887565">
    <property type="component" value="Unplaced"/>
</dbReference>
<organism evidence="1 2">
    <name type="scientific">Romanomermis culicivorax</name>
    <name type="common">Nematode worm</name>
    <dbReference type="NCBI Taxonomy" id="13658"/>
    <lineage>
        <taxon>Eukaryota</taxon>
        <taxon>Metazoa</taxon>
        <taxon>Ecdysozoa</taxon>
        <taxon>Nematoda</taxon>
        <taxon>Enoplea</taxon>
        <taxon>Dorylaimia</taxon>
        <taxon>Mermithida</taxon>
        <taxon>Mermithoidea</taxon>
        <taxon>Mermithidae</taxon>
        <taxon>Romanomermis</taxon>
    </lineage>
</organism>
<evidence type="ECO:0000313" key="2">
    <source>
        <dbReference type="WBParaSite" id="nRc.2.0.1.t38063-RA"/>
    </source>
</evidence>
<sequence length="59" mass="6434">MDKFFLKGFHPTTPTPSAMTQWLAFALQPPKSPRVAISPTNFALQSRPALTGKMTSLAT</sequence>
<dbReference type="WBParaSite" id="nRc.2.0.1.t38063-RA">
    <property type="protein sequence ID" value="nRc.2.0.1.t38063-RA"/>
    <property type="gene ID" value="nRc.2.0.1.g38063"/>
</dbReference>
<accession>A0A915KGV9</accession>
<name>A0A915KGV9_ROMCU</name>
<keyword evidence="1" id="KW-1185">Reference proteome</keyword>
<proteinExistence type="predicted"/>
<dbReference type="AlphaFoldDB" id="A0A915KGV9"/>
<reference evidence="2" key="1">
    <citation type="submission" date="2022-11" db="UniProtKB">
        <authorList>
            <consortium name="WormBaseParasite"/>
        </authorList>
    </citation>
    <scope>IDENTIFICATION</scope>
</reference>